<dbReference type="EMBL" id="LBQH01000007">
    <property type="protein sequence ID" value="KKP77932.1"/>
    <property type="molecule type" value="Genomic_DNA"/>
</dbReference>
<sequence>MVPKVLQINALDSVGGAGRVSYLLHNYYKETGIDSSMLVGEKKTQDPSVDTLKGKINIRYITPTLKRLKINDFISIDNNNLFSHPFYKSSNVIHLHNLHQGYFNLQNLERFSKENKSVIWTFHDMWPITGNSFHTFGCERWREDLDFKCNCSQKHSKYDLFLEKHLLKRKLEIYEKSNFIIVTPSCWLADLVKKSILQDKRIEVIPNGIDEKYIKYEDKNKLRKGLKLPLEKDIVCFNAHGGLKNIWKGGEYMNETLKEMRGKRDVVFLELGCDIEKRIDSVDTIKIPYTDDYEELYKYMQASDLFLFSSLAENFPLVLIEAQAVGLPTVTFDVGGSKEIVINGETGFVVEYKNAEQLASKGLEILENEELKKRFSKNSIQNFQNKYRLSTQADRYLKLYEEISDHEK</sequence>
<dbReference type="Proteomes" id="UP000034816">
    <property type="component" value="Unassembled WGS sequence"/>
</dbReference>
<evidence type="ECO:0000313" key="4">
    <source>
        <dbReference type="Proteomes" id="UP000034816"/>
    </source>
</evidence>
<dbReference type="Pfam" id="PF00534">
    <property type="entry name" value="Glycos_transf_1"/>
    <property type="match status" value="1"/>
</dbReference>
<accession>A0A0G0FEI7</accession>
<dbReference type="AlphaFoldDB" id="A0A0G0FEI7"/>
<feature type="domain" description="Glycosyltransferase subfamily 4-like N-terminal" evidence="2">
    <location>
        <begin position="14"/>
        <end position="211"/>
    </location>
</feature>
<dbReference type="Pfam" id="PF13439">
    <property type="entry name" value="Glyco_transf_4"/>
    <property type="match status" value="1"/>
</dbReference>
<keyword evidence="3" id="KW-0808">Transferase</keyword>
<evidence type="ECO:0000313" key="3">
    <source>
        <dbReference type="EMBL" id="KKP77932.1"/>
    </source>
</evidence>
<feature type="domain" description="Glycosyl transferase family 1" evidence="1">
    <location>
        <begin position="287"/>
        <end position="380"/>
    </location>
</feature>
<proteinExistence type="predicted"/>
<gene>
    <name evidence="3" type="ORF">UR73_C0007G0017</name>
</gene>
<dbReference type="InterPro" id="IPR028098">
    <property type="entry name" value="Glyco_trans_4-like_N"/>
</dbReference>
<name>A0A0G0FEI7_9BACT</name>
<protein>
    <submittedName>
        <fullName evidence="3">Glycosyl transferase group 1</fullName>
    </submittedName>
</protein>
<evidence type="ECO:0000259" key="1">
    <source>
        <dbReference type="Pfam" id="PF00534"/>
    </source>
</evidence>
<dbReference type="GO" id="GO:0016757">
    <property type="term" value="F:glycosyltransferase activity"/>
    <property type="evidence" value="ECO:0007669"/>
    <property type="project" value="InterPro"/>
</dbReference>
<reference evidence="3 4" key="1">
    <citation type="journal article" date="2015" name="Nature">
        <title>rRNA introns, odd ribosomes, and small enigmatic genomes across a large radiation of phyla.</title>
        <authorList>
            <person name="Brown C.T."/>
            <person name="Hug L.A."/>
            <person name="Thomas B.C."/>
            <person name="Sharon I."/>
            <person name="Castelle C.J."/>
            <person name="Singh A."/>
            <person name="Wilkins M.J."/>
            <person name="Williams K.H."/>
            <person name="Banfield J.F."/>
        </authorList>
    </citation>
    <scope>NUCLEOTIDE SEQUENCE [LARGE SCALE GENOMIC DNA]</scope>
</reference>
<comment type="caution">
    <text evidence="3">The sequence shown here is derived from an EMBL/GenBank/DDBJ whole genome shotgun (WGS) entry which is preliminary data.</text>
</comment>
<dbReference type="InterPro" id="IPR001296">
    <property type="entry name" value="Glyco_trans_1"/>
</dbReference>
<dbReference type="PANTHER" id="PTHR12526">
    <property type="entry name" value="GLYCOSYLTRANSFERASE"/>
    <property type="match status" value="1"/>
</dbReference>
<evidence type="ECO:0000259" key="2">
    <source>
        <dbReference type="Pfam" id="PF13439"/>
    </source>
</evidence>
<dbReference type="SUPFAM" id="SSF53756">
    <property type="entry name" value="UDP-Glycosyltransferase/glycogen phosphorylase"/>
    <property type="match status" value="1"/>
</dbReference>
<dbReference type="Gene3D" id="3.40.50.2000">
    <property type="entry name" value="Glycogen Phosphorylase B"/>
    <property type="match status" value="2"/>
</dbReference>
<organism evidence="3 4">
    <name type="scientific">candidate division WS6 bacterium GW2011_GWF1_35_23</name>
    <dbReference type="NCBI Taxonomy" id="1619097"/>
    <lineage>
        <taxon>Bacteria</taxon>
        <taxon>Candidatus Dojkabacteria</taxon>
    </lineage>
</organism>